<gene>
    <name evidence="7" type="ORF">GGR13_001294</name>
</gene>
<dbReference type="GO" id="GO:0016987">
    <property type="term" value="F:sigma factor activity"/>
    <property type="evidence" value="ECO:0007669"/>
    <property type="project" value="UniProtKB-KW"/>
</dbReference>
<accession>A0A7W9CHG5</accession>
<keyword evidence="2" id="KW-0805">Transcription regulation</keyword>
<dbReference type="PANTHER" id="PTHR43133:SF63">
    <property type="entry name" value="RNA POLYMERASE SIGMA FACTOR FECI-RELATED"/>
    <property type="match status" value="1"/>
</dbReference>
<evidence type="ECO:0000313" key="7">
    <source>
        <dbReference type="EMBL" id="MBB5745710.1"/>
    </source>
</evidence>
<evidence type="ECO:0000256" key="3">
    <source>
        <dbReference type="ARBA" id="ARBA00023082"/>
    </source>
</evidence>
<dbReference type="Gene3D" id="1.10.10.10">
    <property type="entry name" value="Winged helix-like DNA-binding domain superfamily/Winged helix DNA-binding domain"/>
    <property type="match status" value="1"/>
</dbReference>
<dbReference type="InterPro" id="IPR039425">
    <property type="entry name" value="RNA_pol_sigma-70-like"/>
</dbReference>
<keyword evidence="4" id="KW-0804">Transcription</keyword>
<dbReference type="InterPro" id="IPR013324">
    <property type="entry name" value="RNA_pol_sigma_r3/r4-like"/>
</dbReference>
<name>A0A7W9CHG5_9CAUL</name>
<dbReference type="Proteomes" id="UP000545037">
    <property type="component" value="Unassembled WGS sequence"/>
</dbReference>
<evidence type="ECO:0000259" key="5">
    <source>
        <dbReference type="Pfam" id="PF04542"/>
    </source>
</evidence>
<keyword evidence="3" id="KW-0731">Sigma factor</keyword>
<dbReference type="PANTHER" id="PTHR43133">
    <property type="entry name" value="RNA POLYMERASE ECF-TYPE SIGMA FACTO"/>
    <property type="match status" value="1"/>
</dbReference>
<dbReference type="GO" id="GO:0003677">
    <property type="term" value="F:DNA binding"/>
    <property type="evidence" value="ECO:0007669"/>
    <property type="project" value="InterPro"/>
</dbReference>
<reference evidence="7 8" key="1">
    <citation type="submission" date="2020-08" db="EMBL/GenBank/DDBJ databases">
        <title>Genomic Encyclopedia of Type Strains, Phase IV (KMG-IV): sequencing the most valuable type-strain genomes for metagenomic binning, comparative biology and taxonomic classification.</title>
        <authorList>
            <person name="Goeker M."/>
        </authorList>
    </citation>
    <scope>NUCLEOTIDE SEQUENCE [LARGE SCALE GENOMIC DNA]</scope>
    <source>
        <strain evidence="7 8">DSM 4737</strain>
    </source>
</reference>
<evidence type="ECO:0000313" key="8">
    <source>
        <dbReference type="Proteomes" id="UP000545037"/>
    </source>
</evidence>
<evidence type="ECO:0000256" key="2">
    <source>
        <dbReference type="ARBA" id="ARBA00023015"/>
    </source>
</evidence>
<sequence length="163" mass="18420">MAVHNSHPVIKHQTATELYVRHSEWLKNRLAKRYGADEADEVSQETWLRMVPHPLLEDIDHPKAWLLTIASNVARNMGLKRGVRQKYAMQALVERHEQASQLTEVLAQQLLLGLPVPLRDVFVLSRIVGLSNAQIAEQLGISPKTVEGRMTKALAHCAAQLRR</sequence>
<evidence type="ECO:0000259" key="6">
    <source>
        <dbReference type="Pfam" id="PF08281"/>
    </source>
</evidence>
<keyword evidence="8" id="KW-1185">Reference proteome</keyword>
<proteinExistence type="inferred from homology"/>
<dbReference type="Pfam" id="PF08281">
    <property type="entry name" value="Sigma70_r4_2"/>
    <property type="match status" value="1"/>
</dbReference>
<dbReference type="EMBL" id="JACHOR010000002">
    <property type="protein sequence ID" value="MBB5745710.1"/>
    <property type="molecule type" value="Genomic_DNA"/>
</dbReference>
<feature type="domain" description="RNA polymerase sigma-70 region 2" evidence="5">
    <location>
        <begin position="18"/>
        <end position="77"/>
    </location>
</feature>
<dbReference type="InterPro" id="IPR014284">
    <property type="entry name" value="RNA_pol_sigma-70_dom"/>
</dbReference>
<protein>
    <submittedName>
        <fullName evidence="7">RNA polymerase sigma-70 factor (ECF subfamily)</fullName>
    </submittedName>
</protein>
<evidence type="ECO:0000256" key="4">
    <source>
        <dbReference type="ARBA" id="ARBA00023163"/>
    </source>
</evidence>
<dbReference type="NCBIfam" id="TIGR02937">
    <property type="entry name" value="sigma70-ECF"/>
    <property type="match status" value="1"/>
</dbReference>
<dbReference type="SUPFAM" id="SSF88659">
    <property type="entry name" value="Sigma3 and sigma4 domains of RNA polymerase sigma factors"/>
    <property type="match status" value="1"/>
</dbReference>
<dbReference type="AlphaFoldDB" id="A0A7W9CHG5"/>
<dbReference type="SUPFAM" id="SSF88946">
    <property type="entry name" value="Sigma2 domain of RNA polymerase sigma factors"/>
    <property type="match status" value="1"/>
</dbReference>
<feature type="domain" description="RNA polymerase sigma factor 70 region 4 type 2" evidence="6">
    <location>
        <begin position="107"/>
        <end position="157"/>
    </location>
</feature>
<dbReference type="InterPro" id="IPR036388">
    <property type="entry name" value="WH-like_DNA-bd_sf"/>
</dbReference>
<dbReference type="InterPro" id="IPR007627">
    <property type="entry name" value="RNA_pol_sigma70_r2"/>
</dbReference>
<dbReference type="Pfam" id="PF04542">
    <property type="entry name" value="Sigma70_r2"/>
    <property type="match status" value="1"/>
</dbReference>
<organism evidence="7 8">
    <name type="scientific">Brevundimonas variabilis</name>
    <dbReference type="NCBI Taxonomy" id="74312"/>
    <lineage>
        <taxon>Bacteria</taxon>
        <taxon>Pseudomonadati</taxon>
        <taxon>Pseudomonadota</taxon>
        <taxon>Alphaproteobacteria</taxon>
        <taxon>Caulobacterales</taxon>
        <taxon>Caulobacteraceae</taxon>
        <taxon>Brevundimonas</taxon>
    </lineage>
</organism>
<dbReference type="RefSeq" id="WP_183212679.1">
    <property type="nucleotide sequence ID" value="NZ_JACHOR010000002.1"/>
</dbReference>
<dbReference type="InterPro" id="IPR013249">
    <property type="entry name" value="RNA_pol_sigma70_r4_t2"/>
</dbReference>
<dbReference type="Gene3D" id="1.10.1740.10">
    <property type="match status" value="1"/>
</dbReference>
<evidence type="ECO:0000256" key="1">
    <source>
        <dbReference type="ARBA" id="ARBA00010641"/>
    </source>
</evidence>
<dbReference type="GO" id="GO:0006352">
    <property type="term" value="P:DNA-templated transcription initiation"/>
    <property type="evidence" value="ECO:0007669"/>
    <property type="project" value="InterPro"/>
</dbReference>
<dbReference type="InterPro" id="IPR013325">
    <property type="entry name" value="RNA_pol_sigma_r2"/>
</dbReference>
<comment type="caution">
    <text evidence="7">The sequence shown here is derived from an EMBL/GenBank/DDBJ whole genome shotgun (WGS) entry which is preliminary data.</text>
</comment>
<comment type="similarity">
    <text evidence="1">Belongs to the sigma-70 factor family. ECF subfamily.</text>
</comment>